<comment type="caution">
    <text evidence="2">The sequence shown here is derived from an EMBL/GenBank/DDBJ whole genome shotgun (WGS) entry which is preliminary data.</text>
</comment>
<protein>
    <recommendedName>
        <fullName evidence="4">Secreted protein</fullName>
    </recommendedName>
</protein>
<accession>A0AAW1YQH3</accession>
<evidence type="ECO:0000313" key="2">
    <source>
        <dbReference type="EMBL" id="KAK9950768.1"/>
    </source>
</evidence>
<reference evidence="2 3" key="1">
    <citation type="journal article" date="2023" name="G3 (Bethesda)">
        <title>A chromosome-length genome assembly and annotation of blackberry (Rubus argutus, cv. 'Hillquist').</title>
        <authorList>
            <person name="Bruna T."/>
            <person name="Aryal R."/>
            <person name="Dudchenko O."/>
            <person name="Sargent D.J."/>
            <person name="Mead D."/>
            <person name="Buti M."/>
            <person name="Cavallini A."/>
            <person name="Hytonen T."/>
            <person name="Andres J."/>
            <person name="Pham M."/>
            <person name="Weisz D."/>
            <person name="Mascagni F."/>
            <person name="Usai G."/>
            <person name="Natali L."/>
            <person name="Bassil N."/>
            <person name="Fernandez G.E."/>
            <person name="Lomsadze A."/>
            <person name="Armour M."/>
            <person name="Olukolu B."/>
            <person name="Poorten T."/>
            <person name="Britton C."/>
            <person name="Davik J."/>
            <person name="Ashrafi H."/>
            <person name="Aiden E.L."/>
            <person name="Borodovsky M."/>
            <person name="Worthington M."/>
        </authorList>
    </citation>
    <scope>NUCLEOTIDE SEQUENCE [LARGE SCALE GENOMIC DNA]</scope>
    <source>
        <strain evidence="2">PI 553951</strain>
    </source>
</reference>
<evidence type="ECO:0000256" key="1">
    <source>
        <dbReference type="SAM" id="MobiDB-lite"/>
    </source>
</evidence>
<organism evidence="2 3">
    <name type="scientific">Rubus argutus</name>
    <name type="common">Southern blackberry</name>
    <dbReference type="NCBI Taxonomy" id="59490"/>
    <lineage>
        <taxon>Eukaryota</taxon>
        <taxon>Viridiplantae</taxon>
        <taxon>Streptophyta</taxon>
        <taxon>Embryophyta</taxon>
        <taxon>Tracheophyta</taxon>
        <taxon>Spermatophyta</taxon>
        <taxon>Magnoliopsida</taxon>
        <taxon>eudicotyledons</taxon>
        <taxon>Gunneridae</taxon>
        <taxon>Pentapetalae</taxon>
        <taxon>rosids</taxon>
        <taxon>fabids</taxon>
        <taxon>Rosales</taxon>
        <taxon>Rosaceae</taxon>
        <taxon>Rosoideae</taxon>
        <taxon>Rosoideae incertae sedis</taxon>
        <taxon>Rubus</taxon>
    </lineage>
</organism>
<feature type="region of interest" description="Disordered" evidence="1">
    <location>
        <begin position="52"/>
        <end position="106"/>
    </location>
</feature>
<dbReference type="EMBL" id="JBEDUW010000001">
    <property type="protein sequence ID" value="KAK9950768.1"/>
    <property type="molecule type" value="Genomic_DNA"/>
</dbReference>
<evidence type="ECO:0008006" key="4">
    <source>
        <dbReference type="Google" id="ProtNLM"/>
    </source>
</evidence>
<keyword evidence="3" id="KW-1185">Reference proteome</keyword>
<evidence type="ECO:0000313" key="3">
    <source>
        <dbReference type="Proteomes" id="UP001457282"/>
    </source>
</evidence>
<sequence length="106" mass="11964">MRRARASIQAASIPIRPCFFASVVHSQTTTCPGRTPRRRNRDAAKLLTAAMINPRARAQAGKRKNPTPPASMSPEASLQQPSHCRICKKKMKERDRRRKRATGRMK</sequence>
<feature type="compositionally biased region" description="Basic residues" evidence="1">
    <location>
        <begin position="85"/>
        <end position="106"/>
    </location>
</feature>
<proteinExistence type="predicted"/>
<dbReference type="Proteomes" id="UP001457282">
    <property type="component" value="Unassembled WGS sequence"/>
</dbReference>
<dbReference type="AlphaFoldDB" id="A0AAW1YQH3"/>
<name>A0AAW1YQH3_RUBAR</name>
<gene>
    <name evidence="2" type="ORF">M0R45_006237</name>
</gene>